<protein>
    <recommendedName>
        <fullName evidence="3">DUF488 domain-containing protein</fullName>
    </recommendedName>
</protein>
<comment type="caution">
    <text evidence="1">The sequence shown here is derived from an EMBL/GenBank/DDBJ whole genome shotgun (WGS) entry which is preliminary data.</text>
</comment>
<sequence length="117" mass="13855">MLKVKRVYDAVEEEDGLRILVDALWPRGIKGEKARIDVWLKEIAPSGELRRWFNHEPSRWEEFKSRYWRELDSKREAVDRLISLAKGNKVTLLYSARDRERNNAVALLEYLRSKGVV</sequence>
<dbReference type="PANTHER" id="PTHR36849">
    <property type="entry name" value="CYTOPLASMIC PROTEIN-RELATED"/>
    <property type="match status" value="1"/>
</dbReference>
<dbReference type="OrthoDB" id="7940at2157"/>
<name>A0A830GXC3_9CREN</name>
<dbReference type="EMBL" id="BMNL01000004">
    <property type="protein sequence ID" value="GGP22211.1"/>
    <property type="molecule type" value="Genomic_DNA"/>
</dbReference>
<dbReference type="InterPro" id="IPR052552">
    <property type="entry name" value="YeaO-like"/>
</dbReference>
<dbReference type="PANTHER" id="PTHR36849:SF1">
    <property type="entry name" value="CYTOPLASMIC PROTEIN"/>
    <property type="match status" value="1"/>
</dbReference>
<proteinExistence type="predicted"/>
<dbReference type="Pfam" id="PF22752">
    <property type="entry name" value="DUF488-N3i"/>
    <property type="match status" value="1"/>
</dbReference>
<organism evidence="1 2">
    <name type="scientific">Thermocladium modestius</name>
    <dbReference type="NCBI Taxonomy" id="62609"/>
    <lineage>
        <taxon>Archaea</taxon>
        <taxon>Thermoproteota</taxon>
        <taxon>Thermoprotei</taxon>
        <taxon>Thermoproteales</taxon>
        <taxon>Thermoproteaceae</taxon>
        <taxon>Thermocladium</taxon>
    </lineage>
</organism>
<reference evidence="1" key="2">
    <citation type="submission" date="2020-09" db="EMBL/GenBank/DDBJ databases">
        <authorList>
            <person name="Sun Q."/>
            <person name="Ohkuma M."/>
        </authorList>
    </citation>
    <scope>NUCLEOTIDE SEQUENCE</scope>
    <source>
        <strain evidence="1">JCM 10088</strain>
    </source>
</reference>
<accession>A0A830GXC3</accession>
<dbReference type="Proteomes" id="UP000610960">
    <property type="component" value="Unassembled WGS sequence"/>
</dbReference>
<evidence type="ECO:0000313" key="2">
    <source>
        <dbReference type="Proteomes" id="UP000610960"/>
    </source>
</evidence>
<reference evidence="1" key="1">
    <citation type="journal article" date="2014" name="Int. J. Syst. Evol. Microbiol.">
        <title>Complete genome sequence of Corynebacterium casei LMG S-19264T (=DSM 44701T), isolated from a smear-ripened cheese.</title>
        <authorList>
            <consortium name="US DOE Joint Genome Institute (JGI-PGF)"/>
            <person name="Walter F."/>
            <person name="Albersmeier A."/>
            <person name="Kalinowski J."/>
            <person name="Ruckert C."/>
        </authorList>
    </citation>
    <scope>NUCLEOTIDE SEQUENCE</scope>
    <source>
        <strain evidence="1">JCM 10088</strain>
    </source>
</reference>
<keyword evidence="2" id="KW-1185">Reference proteome</keyword>
<gene>
    <name evidence="1" type="ORF">GCM10007981_17360</name>
</gene>
<evidence type="ECO:0008006" key="3">
    <source>
        <dbReference type="Google" id="ProtNLM"/>
    </source>
</evidence>
<evidence type="ECO:0000313" key="1">
    <source>
        <dbReference type="EMBL" id="GGP22211.1"/>
    </source>
</evidence>
<dbReference type="RefSeq" id="WP_188597012.1">
    <property type="nucleotide sequence ID" value="NZ_BMNL01000004.1"/>
</dbReference>
<dbReference type="AlphaFoldDB" id="A0A830GXC3"/>